<evidence type="ECO:0000313" key="3">
    <source>
        <dbReference type="Proteomes" id="UP000182229"/>
    </source>
</evidence>
<organism evidence="2 3">
    <name type="scientific">Cystobacter ferrugineus</name>
    <dbReference type="NCBI Taxonomy" id="83449"/>
    <lineage>
        <taxon>Bacteria</taxon>
        <taxon>Pseudomonadati</taxon>
        <taxon>Myxococcota</taxon>
        <taxon>Myxococcia</taxon>
        <taxon>Myxococcales</taxon>
        <taxon>Cystobacterineae</taxon>
        <taxon>Archangiaceae</taxon>
        <taxon>Cystobacter</taxon>
    </lineage>
</organism>
<feature type="compositionally biased region" description="Polar residues" evidence="1">
    <location>
        <begin position="77"/>
        <end position="88"/>
    </location>
</feature>
<keyword evidence="3" id="KW-1185">Reference proteome</keyword>
<reference evidence="3" key="1">
    <citation type="submission" date="2016-11" db="EMBL/GenBank/DDBJ databases">
        <authorList>
            <person name="Shukria A."/>
            <person name="Stevens D.C."/>
        </authorList>
    </citation>
    <scope>NUCLEOTIDE SEQUENCE [LARGE SCALE GENOMIC DNA]</scope>
    <source>
        <strain evidence="3">Cbfe23</strain>
    </source>
</reference>
<feature type="region of interest" description="Disordered" evidence="1">
    <location>
        <begin position="1"/>
        <end position="57"/>
    </location>
</feature>
<protein>
    <submittedName>
        <fullName evidence="2">Uncharacterized protein</fullName>
    </submittedName>
</protein>
<dbReference type="Proteomes" id="UP000182229">
    <property type="component" value="Unassembled WGS sequence"/>
</dbReference>
<gene>
    <name evidence="2" type="ORF">BON30_48735</name>
</gene>
<accession>A0A1L9ATU4</accession>
<evidence type="ECO:0000256" key="1">
    <source>
        <dbReference type="SAM" id="MobiDB-lite"/>
    </source>
</evidence>
<reference evidence="2 3" key="2">
    <citation type="submission" date="2016-12" db="EMBL/GenBank/DDBJ databases">
        <title>Draft Genome Sequence of Cystobacter ferrugineus Strain Cbfe23.</title>
        <authorList>
            <person name="Akbar S."/>
            <person name="Dowd S.E."/>
            <person name="Stevens D.C."/>
        </authorList>
    </citation>
    <scope>NUCLEOTIDE SEQUENCE [LARGE SCALE GENOMIC DNA]</scope>
    <source>
        <strain evidence="2 3">Cbfe23</strain>
    </source>
</reference>
<dbReference type="EMBL" id="MPIN01000038">
    <property type="protein sequence ID" value="OJH33421.1"/>
    <property type="molecule type" value="Genomic_DNA"/>
</dbReference>
<comment type="caution">
    <text evidence="2">The sequence shown here is derived from an EMBL/GenBank/DDBJ whole genome shotgun (WGS) entry which is preliminary data.</text>
</comment>
<name>A0A1L9ATU4_9BACT</name>
<evidence type="ECO:0000313" key="2">
    <source>
        <dbReference type="EMBL" id="OJH33421.1"/>
    </source>
</evidence>
<dbReference type="AlphaFoldDB" id="A0A1L9ATU4"/>
<sequence>MREGRGRKTRERPTRGPAREASARVVGRRPQHPPGGLDGPEATPRATCDTATAASRRMPAEIGGVRQTHVAENQWIPDQSSRVTSADSVRQPGTARLPPGLFGRPT</sequence>
<feature type="compositionally biased region" description="Basic and acidic residues" evidence="1">
    <location>
        <begin position="1"/>
        <end position="22"/>
    </location>
</feature>
<feature type="region of interest" description="Disordered" evidence="1">
    <location>
        <begin position="77"/>
        <end position="106"/>
    </location>
</feature>
<proteinExistence type="predicted"/>